<comment type="caution">
    <text evidence="4">The sequence shown here is derived from an EMBL/GenBank/DDBJ whole genome shotgun (WGS) entry which is preliminary data.</text>
</comment>
<comment type="function">
    <text evidence="3">Plays a central role in 2-thiolation of mcm(5)S(2)U at tRNA wobble positions of tRNA(Lys), tRNA(Glu) and tRNA(Gln). May act by forming a heterodimer with tut-1/ctu-1 that ligates sulfur from thiocarboxylated urm-1 onto the uridine of tRNAs at wobble position.</text>
</comment>
<reference evidence="5" key="1">
    <citation type="submission" date="2017-10" db="EMBL/GenBank/DDBJ databases">
        <title>Rapid genome shrinkage in a self-fertile nematode reveals novel sperm competition proteins.</title>
        <authorList>
            <person name="Yin D."/>
            <person name="Schwarz E.M."/>
            <person name="Thomas C.G."/>
            <person name="Felde R.L."/>
            <person name="Korf I.F."/>
            <person name="Cutter A.D."/>
            <person name="Schartner C.M."/>
            <person name="Ralston E.J."/>
            <person name="Meyer B.J."/>
            <person name="Haag E.S."/>
        </authorList>
    </citation>
    <scope>NUCLEOTIDE SEQUENCE [LARGE SCALE GENOMIC DNA]</scope>
    <source>
        <strain evidence="5">JU1422</strain>
    </source>
</reference>
<dbReference type="GO" id="GO:0005829">
    <property type="term" value="C:cytosol"/>
    <property type="evidence" value="ECO:0007669"/>
    <property type="project" value="TreeGrafter"/>
</dbReference>
<sequence length="352" mass="39992">MNIMNSNNFTSDLNGKTCVKCDKEAKFTGVDPKKAWYCQGCFIQMVRNKFRSALSKKKIYKDADARDTLVVYDGSPSGTFLLNQIDDALKQITYKRLMVKPTVLVLVSETEEPEIQQVIKRVAEIKENFLENVNWFIAHIASCLYDEPLELKEFECNGVEKITAYKSLLASCSVPTYKKELERMLKEKCLQKLAESLKVTKCMVTDDADDLGRLALDQLCLGRGGSLSSLVTVADKRNDFMIIRPLCDLSKREISIYNYLCKIDDHYIQFSHTQSQEKSVQTLTDAFIRTLEDEKFYSTINTVLSTASKIHNTNGKDGSRCSMCYVEVAEFHCETCSAIRNSCSENLDNIFS</sequence>
<evidence type="ECO:0000256" key="3">
    <source>
        <dbReference type="HAMAP-Rule" id="MF_03054"/>
    </source>
</evidence>
<comment type="similarity">
    <text evidence="3">Belongs to the CTU2/NCS2 family.</text>
</comment>
<keyword evidence="5" id="KW-1185">Reference proteome</keyword>
<dbReference type="GO" id="GO:0016779">
    <property type="term" value="F:nucleotidyltransferase activity"/>
    <property type="evidence" value="ECO:0007669"/>
    <property type="project" value="UniProtKB-UniRule"/>
</dbReference>
<dbReference type="GO" id="GO:0002143">
    <property type="term" value="P:tRNA wobble position uridine thiolation"/>
    <property type="evidence" value="ECO:0007669"/>
    <property type="project" value="TreeGrafter"/>
</dbReference>
<comment type="pathway">
    <text evidence="3">tRNA modification; 5-methoxycarbonylmethyl-2-thiouridine-tRNA biosynthesis.</text>
</comment>
<name>A0A2G5TI83_9PELO</name>
<dbReference type="InterPro" id="IPR014729">
    <property type="entry name" value="Rossmann-like_a/b/a_fold"/>
</dbReference>
<evidence type="ECO:0000313" key="5">
    <source>
        <dbReference type="Proteomes" id="UP000230233"/>
    </source>
</evidence>
<organism evidence="4 5">
    <name type="scientific">Caenorhabditis nigoni</name>
    <dbReference type="NCBI Taxonomy" id="1611254"/>
    <lineage>
        <taxon>Eukaryota</taxon>
        <taxon>Metazoa</taxon>
        <taxon>Ecdysozoa</taxon>
        <taxon>Nematoda</taxon>
        <taxon>Chromadorea</taxon>
        <taxon>Rhabditida</taxon>
        <taxon>Rhabditina</taxon>
        <taxon>Rhabditomorpha</taxon>
        <taxon>Rhabditoidea</taxon>
        <taxon>Rhabditidae</taxon>
        <taxon>Peloderinae</taxon>
        <taxon>Caenorhabditis</taxon>
    </lineage>
</organism>
<dbReference type="Gene3D" id="3.40.50.620">
    <property type="entry name" value="HUPs"/>
    <property type="match status" value="1"/>
</dbReference>
<dbReference type="Proteomes" id="UP000230233">
    <property type="component" value="Chromosome V"/>
</dbReference>
<dbReference type="EMBL" id="PDUG01000005">
    <property type="protein sequence ID" value="PIC27005.1"/>
    <property type="molecule type" value="Genomic_DNA"/>
</dbReference>
<dbReference type="FunFam" id="3.40.50.620:FF:000431">
    <property type="entry name" value="Cytoplasmic tRNA 2-thiolation protein 2"/>
    <property type="match status" value="1"/>
</dbReference>
<comment type="subcellular location">
    <subcellularLocation>
        <location evidence="3">Cytoplasm</location>
    </subcellularLocation>
</comment>
<evidence type="ECO:0000256" key="1">
    <source>
        <dbReference type="ARBA" id="ARBA00022490"/>
    </source>
</evidence>
<evidence type="ECO:0000256" key="2">
    <source>
        <dbReference type="ARBA" id="ARBA00022694"/>
    </source>
</evidence>
<dbReference type="GO" id="GO:0000049">
    <property type="term" value="F:tRNA binding"/>
    <property type="evidence" value="ECO:0007669"/>
    <property type="project" value="InterPro"/>
</dbReference>
<keyword evidence="2 3" id="KW-0819">tRNA processing</keyword>
<dbReference type="Pfam" id="PF10288">
    <property type="entry name" value="CTU2"/>
    <property type="match status" value="1"/>
</dbReference>
<dbReference type="OrthoDB" id="25129at2759"/>
<dbReference type="UniPathway" id="UPA00988"/>
<dbReference type="AlphaFoldDB" id="A0A2G5TI83"/>
<dbReference type="GO" id="GO:0016783">
    <property type="term" value="F:sulfurtransferase activity"/>
    <property type="evidence" value="ECO:0007669"/>
    <property type="project" value="TreeGrafter"/>
</dbReference>
<dbReference type="InterPro" id="IPR019407">
    <property type="entry name" value="CTU2"/>
</dbReference>
<evidence type="ECO:0000313" key="4">
    <source>
        <dbReference type="EMBL" id="PIC27005.1"/>
    </source>
</evidence>
<protein>
    <recommendedName>
        <fullName evidence="3">Cytoplasmic tRNA 2-thiolation protein 2</fullName>
    </recommendedName>
    <alternativeName>
        <fullName evidence="3">Thiolation of uridine in tRNA protein 2</fullName>
    </alternativeName>
</protein>
<gene>
    <name evidence="4" type="primary">Cni-tut-2</name>
    <name evidence="4" type="synonym">Cnig_chr_V.g19399</name>
    <name evidence="3" type="synonym">tut-2</name>
    <name evidence="4" type="ORF">B9Z55_019399</name>
</gene>
<accession>A0A2G5TI83</accession>
<keyword evidence="1 3" id="KW-0963">Cytoplasm</keyword>
<dbReference type="HAMAP" id="MF_03054">
    <property type="entry name" value="CTU2"/>
    <property type="match status" value="1"/>
</dbReference>
<dbReference type="PANTHER" id="PTHR20882:SF14">
    <property type="entry name" value="CYTOPLASMIC TRNA 2-THIOLATION PROTEIN 2"/>
    <property type="match status" value="1"/>
</dbReference>
<proteinExistence type="inferred from homology"/>
<dbReference type="GO" id="GO:0032447">
    <property type="term" value="P:protein urmylation"/>
    <property type="evidence" value="ECO:0007669"/>
    <property type="project" value="UniProtKB-UniRule"/>
</dbReference>
<dbReference type="STRING" id="1611254.A0A2G5TI83"/>
<dbReference type="PANTHER" id="PTHR20882">
    <property type="entry name" value="CYTOPLASMIC TRNA 2-THIOLATION PROTEIN 2"/>
    <property type="match status" value="1"/>
</dbReference>